<proteinExistence type="predicted"/>
<gene>
    <name evidence="5" type="ORF">A6X21_03695</name>
</gene>
<evidence type="ECO:0008006" key="7">
    <source>
        <dbReference type="Google" id="ProtNLM"/>
    </source>
</evidence>
<keyword evidence="2" id="KW-0479">Metal-binding</keyword>
<dbReference type="RefSeq" id="WP_068846248.1">
    <property type="nucleotide sequence ID" value="NZ_LYDR01000039.1"/>
</dbReference>
<dbReference type="GO" id="GO:0016791">
    <property type="term" value="F:phosphatase activity"/>
    <property type="evidence" value="ECO:0007669"/>
    <property type="project" value="TreeGrafter"/>
</dbReference>
<dbReference type="Proteomes" id="UP000094828">
    <property type="component" value="Unassembled WGS sequence"/>
</dbReference>
<dbReference type="AlphaFoldDB" id="A0A1C3ENG5"/>
<dbReference type="InterPro" id="IPR023214">
    <property type="entry name" value="HAD_sf"/>
</dbReference>
<comment type="cofactor">
    <cofactor evidence="1">
        <name>Mg(2+)</name>
        <dbReference type="ChEBI" id="CHEBI:18420"/>
    </cofactor>
</comment>
<reference evidence="5 6" key="1">
    <citation type="submission" date="2016-05" db="EMBL/GenBank/DDBJ databases">
        <title>Genomic and physiological characterization of Planctopirus sp. isolated from fresh water lake.</title>
        <authorList>
            <person name="Subhash Y."/>
            <person name="Ramana C."/>
        </authorList>
    </citation>
    <scope>NUCLEOTIDE SEQUENCE [LARGE SCALE GENOMIC DNA]</scope>
    <source>
        <strain evidence="5 6">JC280</strain>
    </source>
</reference>
<dbReference type="Pfam" id="PF13419">
    <property type="entry name" value="HAD_2"/>
    <property type="match status" value="1"/>
</dbReference>
<name>A0A1C3ENG5_9PLAN</name>
<evidence type="ECO:0000313" key="5">
    <source>
        <dbReference type="EMBL" id="ODA34774.1"/>
    </source>
</evidence>
<keyword evidence="4" id="KW-0460">Magnesium</keyword>
<dbReference type="EMBL" id="LYDR01000039">
    <property type="protein sequence ID" value="ODA34774.1"/>
    <property type="molecule type" value="Genomic_DNA"/>
</dbReference>
<dbReference type="InterPro" id="IPR006439">
    <property type="entry name" value="HAD-SF_hydro_IA"/>
</dbReference>
<dbReference type="InterPro" id="IPR051400">
    <property type="entry name" value="HAD-like_hydrolase"/>
</dbReference>
<dbReference type="GO" id="GO:0044281">
    <property type="term" value="P:small molecule metabolic process"/>
    <property type="evidence" value="ECO:0007669"/>
    <property type="project" value="UniProtKB-ARBA"/>
</dbReference>
<evidence type="ECO:0000256" key="2">
    <source>
        <dbReference type="ARBA" id="ARBA00022723"/>
    </source>
</evidence>
<dbReference type="InterPro" id="IPR036412">
    <property type="entry name" value="HAD-like_sf"/>
</dbReference>
<dbReference type="PANTHER" id="PTHR46470">
    <property type="entry name" value="N-ACYLNEURAMINATE-9-PHOSPHATASE"/>
    <property type="match status" value="1"/>
</dbReference>
<organism evidence="5 6">
    <name type="scientific">Planctopirus hydrillae</name>
    <dbReference type="NCBI Taxonomy" id="1841610"/>
    <lineage>
        <taxon>Bacteria</taxon>
        <taxon>Pseudomonadati</taxon>
        <taxon>Planctomycetota</taxon>
        <taxon>Planctomycetia</taxon>
        <taxon>Planctomycetales</taxon>
        <taxon>Planctomycetaceae</taxon>
        <taxon>Planctopirus</taxon>
    </lineage>
</organism>
<dbReference type="PANTHER" id="PTHR46470:SF2">
    <property type="entry name" value="GLYCERALDEHYDE 3-PHOSPHATE PHOSPHATASE"/>
    <property type="match status" value="1"/>
</dbReference>
<dbReference type="NCBIfam" id="TIGR01549">
    <property type="entry name" value="HAD-SF-IA-v1"/>
    <property type="match status" value="1"/>
</dbReference>
<dbReference type="Gene3D" id="1.10.150.240">
    <property type="entry name" value="Putative phosphatase, domain 2"/>
    <property type="match status" value="1"/>
</dbReference>
<dbReference type="SUPFAM" id="SSF56784">
    <property type="entry name" value="HAD-like"/>
    <property type="match status" value="1"/>
</dbReference>
<dbReference type="SFLD" id="SFLDS00003">
    <property type="entry name" value="Haloacid_Dehalogenase"/>
    <property type="match status" value="1"/>
</dbReference>
<evidence type="ECO:0000313" key="6">
    <source>
        <dbReference type="Proteomes" id="UP000094828"/>
    </source>
</evidence>
<dbReference type="GO" id="GO:0046872">
    <property type="term" value="F:metal ion binding"/>
    <property type="evidence" value="ECO:0007669"/>
    <property type="project" value="UniProtKB-KW"/>
</dbReference>
<keyword evidence="3" id="KW-0378">Hydrolase</keyword>
<comment type="caution">
    <text evidence="5">The sequence shown here is derived from an EMBL/GenBank/DDBJ whole genome shotgun (WGS) entry which is preliminary data.</text>
</comment>
<dbReference type="InterPro" id="IPR041492">
    <property type="entry name" value="HAD_2"/>
</dbReference>
<dbReference type="InterPro" id="IPR023198">
    <property type="entry name" value="PGP-like_dom2"/>
</dbReference>
<dbReference type="OrthoDB" id="9797415at2"/>
<dbReference type="SFLD" id="SFLDG01129">
    <property type="entry name" value="C1.5:_HAD__Beta-PGM__Phosphata"/>
    <property type="match status" value="1"/>
</dbReference>
<accession>A0A1C3ENG5</accession>
<dbReference type="Gene3D" id="3.40.50.1000">
    <property type="entry name" value="HAD superfamily/HAD-like"/>
    <property type="match status" value="1"/>
</dbReference>
<protein>
    <recommendedName>
        <fullName evidence="7">Haloacid dehalogenase</fullName>
    </recommendedName>
</protein>
<dbReference type="STRING" id="1841610.A6X21_03695"/>
<evidence type="ECO:0000256" key="4">
    <source>
        <dbReference type="ARBA" id="ARBA00022842"/>
    </source>
</evidence>
<keyword evidence="6" id="KW-1185">Reference proteome</keyword>
<evidence type="ECO:0000256" key="1">
    <source>
        <dbReference type="ARBA" id="ARBA00001946"/>
    </source>
</evidence>
<sequence length="250" mass="28866">MLKWIFFDIGNVLFNDDQQAFFGYLSLFEALQETNPQQTFSELMSAREGEAKRGRQWIISHLAKSRLSTERYSAWSQYVSNELRNRYDEFHLLNPHAIEMLQGLRAQYRLGIIANQTTACRPSLERRGLMEYFDLVGISDELGCSKPDRQIFEWALKKAGCHPGESLMIGDRVDNDMLPASELGMQGLLVHWRSFEQKLWQPQDRLAREFLASCTNVPLFPHGLVDFDRYPCVNNLGEIPEKVAEIEQSA</sequence>
<evidence type="ECO:0000256" key="3">
    <source>
        <dbReference type="ARBA" id="ARBA00022801"/>
    </source>
</evidence>